<evidence type="ECO:0000256" key="1">
    <source>
        <dbReference type="SAM" id="MobiDB-lite"/>
    </source>
</evidence>
<dbReference type="Pfam" id="PF02575">
    <property type="entry name" value="YbaB_DNA_bd"/>
    <property type="match status" value="1"/>
</dbReference>
<keyword evidence="2" id="KW-0238">DNA-binding</keyword>
<proteinExistence type="predicted"/>
<dbReference type="GO" id="GO:0003677">
    <property type="term" value="F:DNA binding"/>
    <property type="evidence" value="ECO:0007669"/>
    <property type="project" value="UniProtKB-KW"/>
</dbReference>
<name>A0A1H9T7N0_9PSEU</name>
<dbReference type="Proteomes" id="UP000199051">
    <property type="component" value="Unassembled WGS sequence"/>
</dbReference>
<accession>A0A1H9T7N0</accession>
<dbReference type="Gene3D" id="3.30.1310.10">
    <property type="entry name" value="Nucleoid-associated protein YbaB-like domain"/>
    <property type="match status" value="1"/>
</dbReference>
<feature type="region of interest" description="Disordered" evidence="1">
    <location>
        <begin position="112"/>
        <end position="146"/>
    </location>
</feature>
<dbReference type="InterPro" id="IPR036894">
    <property type="entry name" value="YbaB-like_sf"/>
</dbReference>
<protein>
    <submittedName>
        <fullName evidence="2">Conserved DNA-binding protein YbaB</fullName>
    </submittedName>
</protein>
<dbReference type="InterPro" id="IPR004401">
    <property type="entry name" value="YbaB/EbfC"/>
</dbReference>
<gene>
    <name evidence="2" type="ORF">SAMN04487818_106102</name>
</gene>
<evidence type="ECO:0000313" key="3">
    <source>
        <dbReference type="Proteomes" id="UP000199051"/>
    </source>
</evidence>
<dbReference type="AlphaFoldDB" id="A0A1H9T7N0"/>
<dbReference type="EMBL" id="FOGI01000006">
    <property type="protein sequence ID" value="SER92964.1"/>
    <property type="molecule type" value="Genomic_DNA"/>
</dbReference>
<sequence>MFGAHIHDPQEWMREQEQRTAALMAKAQDAQELLAANSVTHSSADRVVSVTVNPGGGLTGLTLSPEAERMRHGQLATLIQATYTQAARKAAARTMEIMSDLVGGDSEALDIVRRSMPADPEPDDRPRPHLDDDEGFGGVYGKGDRR</sequence>
<dbReference type="STRING" id="155974.SAMN04487818_106102"/>
<reference evidence="3" key="1">
    <citation type="submission" date="2016-10" db="EMBL/GenBank/DDBJ databases">
        <authorList>
            <person name="Varghese N."/>
            <person name="Submissions S."/>
        </authorList>
    </citation>
    <scope>NUCLEOTIDE SEQUENCE [LARGE SCALE GENOMIC DNA]</scope>
    <source>
        <strain evidence="3">DSM 44260</strain>
    </source>
</reference>
<organism evidence="2 3">
    <name type="scientific">Actinokineospora terrae</name>
    <dbReference type="NCBI Taxonomy" id="155974"/>
    <lineage>
        <taxon>Bacteria</taxon>
        <taxon>Bacillati</taxon>
        <taxon>Actinomycetota</taxon>
        <taxon>Actinomycetes</taxon>
        <taxon>Pseudonocardiales</taxon>
        <taxon>Pseudonocardiaceae</taxon>
        <taxon>Actinokineospora</taxon>
    </lineage>
</organism>
<keyword evidence="3" id="KW-1185">Reference proteome</keyword>
<evidence type="ECO:0000313" key="2">
    <source>
        <dbReference type="EMBL" id="SER92964.1"/>
    </source>
</evidence>
<feature type="compositionally biased region" description="Gly residues" evidence="1">
    <location>
        <begin position="136"/>
        <end position="146"/>
    </location>
</feature>
<dbReference type="SUPFAM" id="SSF82607">
    <property type="entry name" value="YbaB-like"/>
    <property type="match status" value="1"/>
</dbReference>